<dbReference type="GO" id="GO:0071555">
    <property type="term" value="P:cell wall organization"/>
    <property type="evidence" value="ECO:0007669"/>
    <property type="project" value="UniProtKB-KW"/>
</dbReference>
<dbReference type="GeneID" id="116211540"/>
<keyword evidence="4" id="KW-0808">Transferase</keyword>
<evidence type="ECO:0000313" key="7">
    <source>
        <dbReference type="Proteomes" id="UP000515151"/>
    </source>
</evidence>
<evidence type="ECO:0000256" key="3">
    <source>
        <dbReference type="ARBA" id="ARBA00022676"/>
    </source>
</evidence>
<organism evidence="7 8">
    <name type="scientific">Punica granatum</name>
    <name type="common">Pomegranate</name>
    <dbReference type="NCBI Taxonomy" id="22663"/>
    <lineage>
        <taxon>Eukaryota</taxon>
        <taxon>Viridiplantae</taxon>
        <taxon>Streptophyta</taxon>
        <taxon>Embryophyta</taxon>
        <taxon>Tracheophyta</taxon>
        <taxon>Spermatophyta</taxon>
        <taxon>Magnoliopsida</taxon>
        <taxon>eudicotyledons</taxon>
        <taxon>Gunneridae</taxon>
        <taxon>Pentapetalae</taxon>
        <taxon>rosids</taxon>
        <taxon>malvids</taxon>
        <taxon>Myrtales</taxon>
        <taxon>Lythraceae</taxon>
        <taxon>Punica</taxon>
    </lineage>
</organism>
<dbReference type="InterPro" id="IPR029044">
    <property type="entry name" value="Nucleotide-diphossugar_trans"/>
</dbReference>
<dbReference type="PANTHER" id="PTHR32116:SF0">
    <property type="entry name" value="GALACTURONOSYLTRANSFERASE 6-RELATED"/>
    <property type="match status" value="1"/>
</dbReference>
<keyword evidence="3 5" id="KW-0328">Glycosyltransferase</keyword>
<dbReference type="InterPro" id="IPR002495">
    <property type="entry name" value="Glyco_trans_8"/>
</dbReference>
<evidence type="ECO:0000256" key="2">
    <source>
        <dbReference type="ARBA" id="ARBA00006351"/>
    </source>
</evidence>
<dbReference type="GO" id="GO:0000139">
    <property type="term" value="C:Golgi membrane"/>
    <property type="evidence" value="ECO:0007669"/>
    <property type="project" value="UniProtKB-SubCell"/>
</dbReference>
<dbReference type="EC" id="2.4.1.-" evidence="5"/>
<dbReference type="Gene3D" id="3.90.550.10">
    <property type="entry name" value="Spore Coat Polysaccharide Biosynthesis Protein SpsA, Chain A"/>
    <property type="match status" value="1"/>
</dbReference>
<keyword evidence="5" id="KW-0961">Cell wall biogenesis/degradation</keyword>
<dbReference type="Pfam" id="PF01501">
    <property type="entry name" value="Glyco_transf_8"/>
    <property type="match status" value="1"/>
</dbReference>
<proteinExistence type="inferred from homology"/>
<reference evidence="8" key="2">
    <citation type="submission" date="2025-08" db="UniProtKB">
        <authorList>
            <consortium name="RefSeq"/>
        </authorList>
    </citation>
    <scope>IDENTIFICATION</scope>
    <source>
        <tissue evidence="8">Leaf</tissue>
    </source>
</reference>
<reference evidence="7" key="1">
    <citation type="journal article" date="2020" name="Plant Biotechnol. J.">
        <title>The pomegranate (Punica granatum L.) draft genome dissects genetic divergence between soft- and hard-seeded cultivars.</title>
        <authorList>
            <person name="Luo X."/>
            <person name="Li H."/>
            <person name="Wu Z."/>
            <person name="Yao W."/>
            <person name="Zhao P."/>
            <person name="Cao D."/>
            <person name="Yu H."/>
            <person name="Li K."/>
            <person name="Poudel K."/>
            <person name="Zhao D."/>
            <person name="Zhang F."/>
            <person name="Xia X."/>
            <person name="Chen L."/>
            <person name="Wang Q."/>
            <person name="Jing D."/>
            <person name="Cao S."/>
        </authorList>
    </citation>
    <scope>NUCLEOTIDE SEQUENCE [LARGE SCALE GENOMIC DNA]</scope>
    <source>
        <strain evidence="7">cv. Tunisia</strain>
    </source>
</reference>
<keyword evidence="7" id="KW-1185">Reference proteome</keyword>
<dbReference type="Pfam" id="PF25557">
    <property type="entry name" value="GAUT_1"/>
    <property type="match status" value="1"/>
</dbReference>
<evidence type="ECO:0000256" key="4">
    <source>
        <dbReference type="ARBA" id="ARBA00022679"/>
    </source>
</evidence>
<accession>A0A6P8E5P8</accession>
<dbReference type="PANTHER" id="PTHR32116">
    <property type="entry name" value="GALACTURONOSYLTRANSFERASE 4-RELATED"/>
    <property type="match status" value="1"/>
</dbReference>
<gene>
    <name evidence="8" type="primary">LOC116211540</name>
</gene>
<dbReference type="OrthoDB" id="411524at2759"/>
<comment type="similarity">
    <text evidence="2 5">Belongs to the glycosyltransferase 8 family.</text>
</comment>
<evidence type="ECO:0000256" key="1">
    <source>
        <dbReference type="ARBA" id="ARBA00004877"/>
    </source>
</evidence>
<dbReference type="Proteomes" id="UP000515151">
    <property type="component" value="Chromosome 6"/>
</dbReference>
<dbReference type="AlphaFoldDB" id="A0A6P8E5P8"/>
<dbReference type="InterPro" id="IPR029993">
    <property type="entry name" value="GAUT"/>
</dbReference>
<keyword evidence="5" id="KW-0333">Golgi apparatus</keyword>
<name>A0A6P8E5P8_PUNGR</name>
<dbReference type="GO" id="GO:0045489">
    <property type="term" value="P:pectin biosynthetic process"/>
    <property type="evidence" value="ECO:0007669"/>
    <property type="project" value="UniProtKB-UniPathway"/>
</dbReference>
<evidence type="ECO:0000313" key="8">
    <source>
        <dbReference type="RefSeq" id="XP_031401839.1"/>
    </source>
</evidence>
<sequence>MRSVRQCQRIFFLCLFSVSVFAPIVFVSRRLQNISSIGRKEFIEDISAVKHRPDVLKLNSDEQEGGQSLKEPKLVVYEDRGFGSVANYSASDKIDGDVEDSIDAGDKPEVQRNGTSTRSSKEDQKMQKKVVPTKSHGKDDPTRTVVQRIQKSPARGSTDKKVKEMKDQLVRAKAYLNFAPPGSNSHFVKELKLRIKELERAMGDPSKDTNLSRSAWQKSRAMEASLSKASHIYSDCSAMATKLRAMTYNAEEQVRVQQDQAAYLLHLAARTTLKGLHCLTMRLTAEYFALLPEERKFDNQQKVHDQDLHHYAIFSDNVLACAVVVNSTVSSALVLPLLFKPMDPEKIVFHIVTDSLNLPAISMWFLLNPPVKATLDIRSMQDFEWLSPKRRSALEKHNSRDPRYTSALNHLRFYLPDVFPLLNKILLFDHDVVVQRDLSELWNVNMMGKVNGAVQTCQEGEGSFRRMDTYINFSDPFVSERFDPNSCTWAFGMNLFDLQEWRRQNLTAVYSSYLQMNGRDPLWKAGSLPLGWLIFYNQTVPLDKRWQILGLGYDSGIPRSEIDRAAVIHYDGVMKPWLEIGIGKYKGYWSRRISYHHPYLQQCNIHE</sequence>
<feature type="region of interest" description="Disordered" evidence="6">
    <location>
        <begin position="96"/>
        <end position="144"/>
    </location>
</feature>
<dbReference type="RefSeq" id="XP_031401839.1">
    <property type="nucleotide sequence ID" value="XM_031545979.1"/>
</dbReference>
<dbReference type="UniPathway" id="UPA00845"/>
<comment type="pathway">
    <text evidence="1 5">Glycan metabolism; pectin biosynthesis.</text>
</comment>
<dbReference type="GO" id="GO:0047262">
    <property type="term" value="F:polygalacturonate 4-alpha-galacturonosyltransferase activity"/>
    <property type="evidence" value="ECO:0007669"/>
    <property type="project" value="InterPro"/>
</dbReference>
<protein>
    <recommendedName>
        <fullName evidence="5">Hexosyltransferase</fullName>
        <ecNumber evidence="5">2.4.1.-</ecNumber>
    </recommendedName>
</protein>
<evidence type="ECO:0000256" key="5">
    <source>
        <dbReference type="RuleBase" id="RU362027"/>
    </source>
</evidence>
<dbReference type="SUPFAM" id="SSF53448">
    <property type="entry name" value="Nucleotide-diphospho-sugar transferases"/>
    <property type="match status" value="1"/>
</dbReference>
<comment type="subcellular location">
    <subcellularLocation>
        <location evidence="5">Golgi apparatus membrane</location>
        <topology evidence="5">Single-pass type II membrane protein</topology>
    </subcellularLocation>
</comment>
<evidence type="ECO:0000256" key="6">
    <source>
        <dbReference type="SAM" id="MobiDB-lite"/>
    </source>
</evidence>